<sequence length="194" mass="21146">MPTPNTAAHTAALQPAESMRRLAADYAACRDRLAALVQAVREQVSTIERGATPEILKAARKIAALHNDLQAAITAHPECFVRPRTMVVDGLKFGLQKQKGRISWEDDGALCERIMKLTESGAIEPQQAETLIEYRPRPVAAALEQLDAKTLKRLGVTVTLDSDAPLIKTVDSDIEKIVIQMVKQATRNLDGGQA</sequence>
<protein>
    <submittedName>
        <fullName evidence="1">Uncharacterized protein</fullName>
    </submittedName>
</protein>
<dbReference type="Proteomes" id="UP001237156">
    <property type="component" value="Unassembled WGS sequence"/>
</dbReference>
<evidence type="ECO:0000313" key="1">
    <source>
        <dbReference type="EMBL" id="MDG9699261.1"/>
    </source>
</evidence>
<accession>A0AAW6RLR0</accession>
<name>A0AAW6RLR0_9BURK</name>
<reference evidence="1 2" key="1">
    <citation type="submission" date="2023-04" db="EMBL/GenBank/DDBJ databases">
        <title>Ottowia paracancer sp. nov., isolated from human stomach.</title>
        <authorList>
            <person name="Song Y."/>
        </authorList>
    </citation>
    <scope>NUCLEOTIDE SEQUENCE [LARGE SCALE GENOMIC DNA]</scope>
    <source>
        <strain evidence="1 2">10c7w1</strain>
    </source>
</reference>
<gene>
    <name evidence="1" type="ORF">QB898_05910</name>
</gene>
<dbReference type="EMBL" id="JARVII010000009">
    <property type="protein sequence ID" value="MDG9699261.1"/>
    <property type="molecule type" value="Genomic_DNA"/>
</dbReference>
<proteinExistence type="predicted"/>
<keyword evidence="2" id="KW-1185">Reference proteome</keyword>
<comment type="caution">
    <text evidence="1">The sequence shown here is derived from an EMBL/GenBank/DDBJ whole genome shotgun (WGS) entry which is preliminary data.</text>
</comment>
<dbReference type="AlphaFoldDB" id="A0AAW6RLR0"/>
<evidence type="ECO:0000313" key="2">
    <source>
        <dbReference type="Proteomes" id="UP001237156"/>
    </source>
</evidence>
<organism evidence="1 2">
    <name type="scientific">Ottowia cancrivicina</name>
    <dbReference type="NCBI Taxonomy" id="3040346"/>
    <lineage>
        <taxon>Bacteria</taxon>
        <taxon>Pseudomonadati</taxon>
        <taxon>Pseudomonadota</taxon>
        <taxon>Betaproteobacteria</taxon>
        <taxon>Burkholderiales</taxon>
        <taxon>Comamonadaceae</taxon>
        <taxon>Ottowia</taxon>
    </lineage>
</organism>
<dbReference type="RefSeq" id="WP_279524195.1">
    <property type="nucleotide sequence ID" value="NZ_JARVII010000009.1"/>
</dbReference>